<dbReference type="EMBL" id="CAJVPK010001315">
    <property type="protein sequence ID" value="CAG8581666.1"/>
    <property type="molecule type" value="Genomic_DNA"/>
</dbReference>
<protein>
    <submittedName>
        <fullName evidence="1">8510_t:CDS:1</fullName>
    </submittedName>
</protein>
<comment type="caution">
    <text evidence="1">The sequence shown here is derived from an EMBL/GenBank/DDBJ whole genome shotgun (WGS) entry which is preliminary data.</text>
</comment>
<reference evidence="1" key="1">
    <citation type="submission" date="2021-06" db="EMBL/GenBank/DDBJ databases">
        <authorList>
            <person name="Kallberg Y."/>
            <person name="Tangrot J."/>
            <person name="Rosling A."/>
        </authorList>
    </citation>
    <scope>NUCLEOTIDE SEQUENCE</scope>
    <source>
        <strain evidence="1">AZ414A</strain>
    </source>
</reference>
<sequence>MRTVSGEQKLTKYSLRLLPLTLGMTLFSLKAEQVGNSVTAEESHKQVVEVESIDNDNVYNKSKNKLIICVDFSES</sequence>
<keyword evidence="2" id="KW-1185">Reference proteome</keyword>
<evidence type="ECO:0000313" key="2">
    <source>
        <dbReference type="Proteomes" id="UP000789706"/>
    </source>
</evidence>
<organism evidence="1 2">
    <name type="scientific">Diversispora eburnea</name>
    <dbReference type="NCBI Taxonomy" id="1213867"/>
    <lineage>
        <taxon>Eukaryota</taxon>
        <taxon>Fungi</taxon>
        <taxon>Fungi incertae sedis</taxon>
        <taxon>Mucoromycota</taxon>
        <taxon>Glomeromycotina</taxon>
        <taxon>Glomeromycetes</taxon>
        <taxon>Diversisporales</taxon>
        <taxon>Diversisporaceae</taxon>
        <taxon>Diversispora</taxon>
    </lineage>
</organism>
<feature type="non-terminal residue" evidence="1">
    <location>
        <position position="75"/>
    </location>
</feature>
<name>A0A9N9BUM2_9GLOM</name>
<proteinExistence type="predicted"/>
<evidence type="ECO:0000313" key="1">
    <source>
        <dbReference type="EMBL" id="CAG8581666.1"/>
    </source>
</evidence>
<gene>
    <name evidence="1" type="ORF">DEBURN_LOCUS8603</name>
</gene>
<dbReference type="AlphaFoldDB" id="A0A9N9BUM2"/>
<accession>A0A9N9BUM2</accession>
<dbReference type="Proteomes" id="UP000789706">
    <property type="component" value="Unassembled WGS sequence"/>
</dbReference>